<feature type="disulfide bond" evidence="12">
    <location>
        <begin position="71"/>
        <end position="104"/>
    </location>
</feature>
<evidence type="ECO:0000256" key="11">
    <source>
        <dbReference type="ARBA" id="ARBA00023157"/>
    </source>
</evidence>
<evidence type="ECO:0000256" key="12">
    <source>
        <dbReference type="PIRSR" id="PIRSR619342-50"/>
    </source>
</evidence>
<keyword evidence="9" id="KW-0496">Mitochondrion</keyword>
<evidence type="ECO:0000256" key="4">
    <source>
        <dbReference type="ARBA" id="ARBA00007372"/>
    </source>
</evidence>
<comment type="caution">
    <text evidence="13">The sequence shown here is derived from an EMBL/GenBank/DDBJ whole genome shotgun (WGS) entry which is preliminary data.</text>
</comment>
<dbReference type="InterPro" id="IPR019342">
    <property type="entry name" value="NADH_UbQ_OxRdtase_FeS-su5"/>
</dbReference>
<comment type="function">
    <text evidence="1">Accessory subunit of the mitochondrial membrane respiratory chain NADH dehydrogenase (Complex I), that is believed not to be involved in catalysis. Complex I functions in the transfer of electrons from NADH to the respiratory chain. The immediate electron acceptor for the enzyme is believed to be ubiquinone.</text>
</comment>
<evidence type="ECO:0000256" key="10">
    <source>
        <dbReference type="ARBA" id="ARBA00023136"/>
    </source>
</evidence>
<keyword evidence="5" id="KW-0813">Transport</keyword>
<protein>
    <recommendedName>
        <fullName evidence="15">NADH dehydrogenase [ubiquinone] iron-sulfur protein 5</fullName>
    </recommendedName>
</protein>
<keyword evidence="11 12" id="KW-1015">Disulfide bond</keyword>
<evidence type="ECO:0000256" key="7">
    <source>
        <dbReference type="ARBA" id="ARBA00022792"/>
    </source>
</evidence>
<dbReference type="Proteomes" id="UP001292094">
    <property type="component" value="Unassembled WGS sequence"/>
</dbReference>
<sequence>MFENPPQNFTCSLANETTCVKADAAWYRWLHLWSGSGTRIAEMATHFAPAFRTPLTDMQGGLLTHQRSRKCADFEMRAMECLEAYGVQKGRTRCVDYMDDLRECAFQAKQLARVSAMRHERHRQWLMGERSSKDHYAPAPQADGF</sequence>
<dbReference type="GO" id="GO:0005743">
    <property type="term" value="C:mitochondrial inner membrane"/>
    <property type="evidence" value="ECO:0007669"/>
    <property type="project" value="UniProtKB-SubCell"/>
</dbReference>
<dbReference type="PANTHER" id="PTHR21268">
    <property type="entry name" value="NADH DEHYDROGENASE [UBIQUINONE] IRON-SULFUR PROTEIN 5"/>
    <property type="match status" value="1"/>
</dbReference>
<evidence type="ECO:0008006" key="15">
    <source>
        <dbReference type="Google" id="ProtNLM"/>
    </source>
</evidence>
<evidence type="ECO:0000256" key="8">
    <source>
        <dbReference type="ARBA" id="ARBA00022982"/>
    </source>
</evidence>
<proteinExistence type="inferred from homology"/>
<accession>A0AAE1PHH1</accession>
<keyword evidence="8" id="KW-0249">Electron transport</keyword>
<dbReference type="EMBL" id="JAWZYT010002028">
    <property type="protein sequence ID" value="KAK4307177.1"/>
    <property type="molecule type" value="Genomic_DNA"/>
</dbReference>
<evidence type="ECO:0000256" key="2">
    <source>
        <dbReference type="ARBA" id="ARBA00004569"/>
    </source>
</evidence>
<dbReference type="PANTHER" id="PTHR21268:SF2">
    <property type="entry name" value="NADH DEHYDROGENASE [UBIQUINONE] IRON-SULFUR PROTEIN 5"/>
    <property type="match status" value="1"/>
</dbReference>
<keyword evidence="6" id="KW-0679">Respiratory chain</keyword>
<reference evidence="13" key="1">
    <citation type="submission" date="2023-11" db="EMBL/GenBank/DDBJ databases">
        <title>Genome assemblies of two species of porcelain crab, Petrolisthes cinctipes and Petrolisthes manimaculis (Anomura: Porcellanidae).</title>
        <authorList>
            <person name="Angst P."/>
        </authorList>
    </citation>
    <scope>NUCLEOTIDE SEQUENCE</scope>
    <source>
        <strain evidence="13">PB745_02</strain>
        <tissue evidence="13">Gill</tissue>
    </source>
</reference>
<dbReference type="GO" id="GO:0005758">
    <property type="term" value="C:mitochondrial intermembrane space"/>
    <property type="evidence" value="ECO:0007669"/>
    <property type="project" value="UniProtKB-SubCell"/>
</dbReference>
<keyword evidence="7" id="KW-0999">Mitochondrion inner membrane</keyword>
<name>A0AAE1PHH1_9EUCA</name>
<comment type="similarity">
    <text evidence="4">Belongs to the complex I NDUFS5 subunit family.</text>
</comment>
<evidence type="ECO:0000256" key="6">
    <source>
        <dbReference type="ARBA" id="ARBA00022660"/>
    </source>
</evidence>
<organism evidence="13 14">
    <name type="scientific">Petrolisthes manimaculis</name>
    <dbReference type="NCBI Taxonomy" id="1843537"/>
    <lineage>
        <taxon>Eukaryota</taxon>
        <taxon>Metazoa</taxon>
        <taxon>Ecdysozoa</taxon>
        <taxon>Arthropoda</taxon>
        <taxon>Crustacea</taxon>
        <taxon>Multicrustacea</taxon>
        <taxon>Malacostraca</taxon>
        <taxon>Eumalacostraca</taxon>
        <taxon>Eucarida</taxon>
        <taxon>Decapoda</taxon>
        <taxon>Pleocyemata</taxon>
        <taxon>Anomura</taxon>
        <taxon>Galatheoidea</taxon>
        <taxon>Porcellanidae</taxon>
        <taxon>Petrolisthes</taxon>
    </lineage>
</organism>
<comment type="subcellular location">
    <subcellularLocation>
        <location evidence="3">Mitochondrion inner membrane</location>
        <topology evidence="3">Peripheral membrane protein</topology>
    </subcellularLocation>
    <subcellularLocation>
        <location evidence="2">Mitochondrion intermembrane space</location>
    </subcellularLocation>
</comment>
<evidence type="ECO:0000256" key="9">
    <source>
        <dbReference type="ARBA" id="ARBA00023128"/>
    </source>
</evidence>
<feature type="disulfide bond" evidence="12">
    <location>
        <begin position="81"/>
        <end position="94"/>
    </location>
</feature>
<keyword evidence="10" id="KW-0472">Membrane</keyword>
<evidence type="ECO:0000313" key="14">
    <source>
        <dbReference type="Proteomes" id="UP001292094"/>
    </source>
</evidence>
<gene>
    <name evidence="13" type="ORF">Pmani_021054</name>
</gene>
<evidence type="ECO:0000313" key="13">
    <source>
        <dbReference type="EMBL" id="KAK4307177.1"/>
    </source>
</evidence>
<evidence type="ECO:0000256" key="3">
    <source>
        <dbReference type="ARBA" id="ARBA00004637"/>
    </source>
</evidence>
<dbReference type="AlphaFoldDB" id="A0AAE1PHH1"/>
<evidence type="ECO:0000256" key="1">
    <source>
        <dbReference type="ARBA" id="ARBA00003195"/>
    </source>
</evidence>
<evidence type="ECO:0000256" key="5">
    <source>
        <dbReference type="ARBA" id="ARBA00022448"/>
    </source>
</evidence>
<dbReference type="Pfam" id="PF10200">
    <property type="entry name" value="Ndufs5"/>
    <property type="match status" value="1"/>
</dbReference>
<keyword evidence="14" id="KW-1185">Reference proteome</keyword>
<dbReference type="PROSITE" id="PS51808">
    <property type="entry name" value="CHCH"/>
    <property type="match status" value="1"/>
</dbReference>